<comment type="caution">
    <text evidence="10">The sequence shown here is derived from an EMBL/GenBank/DDBJ whole genome shotgun (WGS) entry which is preliminary data.</text>
</comment>
<dbReference type="Pfam" id="PF04535">
    <property type="entry name" value="CASP_dom"/>
    <property type="match status" value="1"/>
</dbReference>
<accession>A0A2K1JZC7</accession>
<organism evidence="10">
    <name type="scientific">Physcomitrium patens</name>
    <name type="common">Spreading-leaved earth moss</name>
    <name type="synonym">Physcomitrella patens</name>
    <dbReference type="NCBI Taxonomy" id="3218"/>
    <lineage>
        <taxon>Eukaryota</taxon>
        <taxon>Viridiplantae</taxon>
        <taxon>Streptophyta</taxon>
        <taxon>Embryophyta</taxon>
        <taxon>Bryophyta</taxon>
        <taxon>Bryophytina</taxon>
        <taxon>Bryopsida</taxon>
        <taxon>Funariidae</taxon>
        <taxon>Funariales</taxon>
        <taxon>Funariaceae</taxon>
        <taxon>Physcomitrium</taxon>
    </lineage>
</organism>
<dbReference type="PANTHER" id="PTHR33573">
    <property type="entry name" value="CASP-LIKE PROTEIN 4A4"/>
    <property type="match status" value="1"/>
</dbReference>
<dbReference type="EMBL" id="ABEU02000010">
    <property type="protein sequence ID" value="PNR46879.1"/>
    <property type="molecule type" value="Genomic_DNA"/>
</dbReference>
<sequence length="198" mass="21774">MSDTPVVVIPRKGYVDGHHGYHHSYHSGLNLLLRLLQAFATAAAVIVMLLATQTEFTRYGEVRGRWRDYPAYKWFIIANAVVFVYALLATLVACCALIARRGPLSYSPSAWLTFLLDFVAASALMSAASAALAVALIARNGQNLQGQHYWPTFCNYVTRFCDYAQGAIIASFCGFGLLALSTLLAASALHHLAWHRLH</sequence>
<feature type="domain" description="Casparian strip membrane protein" evidence="9">
    <location>
        <begin position="28"/>
        <end position="175"/>
    </location>
</feature>
<comment type="similarity">
    <text evidence="2 8">Belongs to the Casparian strip membrane proteins (CASP) family.</text>
</comment>
<evidence type="ECO:0000259" key="9">
    <source>
        <dbReference type="Pfam" id="PF04535"/>
    </source>
</evidence>
<keyword evidence="7 8" id="KW-0472">Membrane</keyword>
<evidence type="ECO:0000256" key="5">
    <source>
        <dbReference type="ARBA" id="ARBA00022692"/>
    </source>
</evidence>
<feature type="transmembrane region" description="Helical" evidence="8">
    <location>
        <begin position="72"/>
        <end position="99"/>
    </location>
</feature>
<dbReference type="NCBIfam" id="TIGR01569">
    <property type="entry name" value="A_tha_TIGR01569"/>
    <property type="match status" value="1"/>
</dbReference>
<evidence type="ECO:0000256" key="2">
    <source>
        <dbReference type="ARBA" id="ARBA00007651"/>
    </source>
</evidence>
<feature type="transmembrane region" description="Helical" evidence="8">
    <location>
        <begin position="111"/>
        <end position="138"/>
    </location>
</feature>
<keyword evidence="5 8" id="KW-0812">Transmembrane</keyword>
<dbReference type="GO" id="GO:0005886">
    <property type="term" value="C:plasma membrane"/>
    <property type="evidence" value="ECO:0007669"/>
    <property type="project" value="UniProtKB-SubCell"/>
</dbReference>
<feature type="transmembrane region" description="Helical" evidence="8">
    <location>
        <begin position="31"/>
        <end position="51"/>
    </location>
</feature>
<name>A0A2K1JZC7_PHYPA</name>
<dbReference type="InterPro" id="IPR006702">
    <property type="entry name" value="CASP_dom"/>
</dbReference>
<keyword evidence="6 8" id="KW-1133">Transmembrane helix</keyword>
<protein>
    <recommendedName>
        <fullName evidence="8">CASP-like protein</fullName>
    </recommendedName>
</protein>
<evidence type="ECO:0000256" key="1">
    <source>
        <dbReference type="ARBA" id="ARBA00004651"/>
    </source>
</evidence>
<dbReference type="OMA" id="PKFCDQI"/>
<gene>
    <name evidence="10" type="ORF">PHYPA_013999</name>
</gene>
<dbReference type="PANTHER" id="PTHR33573:SF47">
    <property type="entry name" value="CASP-LIKE PROTEIN 1U1"/>
    <property type="match status" value="1"/>
</dbReference>
<evidence type="ECO:0000256" key="4">
    <source>
        <dbReference type="ARBA" id="ARBA00022475"/>
    </source>
</evidence>
<reference evidence="10" key="2">
    <citation type="journal article" date="2018" name="Plant J.">
        <title>The Physcomitrella patens chromosome-scale assembly reveals moss genome structure and evolution.</title>
        <authorList>
            <person name="Lang D."/>
            <person name="Ullrich K.K."/>
            <person name="Murat F."/>
            <person name="Fuchs J."/>
            <person name="Jenkins J."/>
            <person name="Haas F.B."/>
            <person name="Piednoel M."/>
            <person name="Gundlach H."/>
            <person name="Van Bel M."/>
            <person name="Meyberg R."/>
            <person name="Vives C."/>
            <person name="Morata J."/>
            <person name="Symeonidi A."/>
            <person name="Hiss M."/>
            <person name="Muchero W."/>
            <person name="Kamisugi Y."/>
            <person name="Saleh O."/>
            <person name="Blanc G."/>
            <person name="Decker E.L."/>
            <person name="van Gessel N."/>
            <person name="Grimwood J."/>
            <person name="Hayes R.D."/>
            <person name="Graham S.W."/>
            <person name="Gunter L.E."/>
            <person name="McDaniel S.F."/>
            <person name="Hoernstein S.N.W."/>
            <person name="Larsson A."/>
            <person name="Li F.W."/>
            <person name="Perroud P.F."/>
            <person name="Phillips J."/>
            <person name="Ranjan P."/>
            <person name="Rokshar D.S."/>
            <person name="Rothfels C.J."/>
            <person name="Schneider L."/>
            <person name="Shu S."/>
            <person name="Stevenson D.W."/>
            <person name="Thummler F."/>
            <person name="Tillich M."/>
            <person name="Villarreal Aguilar J.C."/>
            <person name="Widiez T."/>
            <person name="Wong G.K."/>
            <person name="Wymore A."/>
            <person name="Zhang Y."/>
            <person name="Zimmer A.D."/>
            <person name="Quatrano R.S."/>
            <person name="Mayer K.F.X."/>
            <person name="Goodstein D."/>
            <person name="Casacuberta J.M."/>
            <person name="Vandepoele K."/>
            <person name="Reski R."/>
            <person name="Cuming A.C."/>
            <person name="Tuskan G.A."/>
            <person name="Maumus F."/>
            <person name="Salse J."/>
            <person name="Schmutz J."/>
            <person name="Rensing S.A."/>
        </authorList>
    </citation>
    <scope>NUCLEOTIDE SEQUENCE [LARGE SCALE GENOMIC DNA]</scope>
</reference>
<proteinExistence type="inferred from homology"/>
<reference evidence="10" key="1">
    <citation type="journal article" date="2008" name="Science">
        <title>The Physcomitrella genome reveals evolutionary insights into the conquest of land by plants.</title>
        <authorList>
            <person name="Rensing S."/>
            <person name="Lang D."/>
            <person name="Zimmer A."/>
            <person name="Terry A."/>
            <person name="Salamov A."/>
            <person name="Shapiro H."/>
            <person name="Nishiyama T."/>
            <person name="Perroud P.-F."/>
            <person name="Lindquist E."/>
            <person name="Kamisugi Y."/>
            <person name="Tanahashi T."/>
            <person name="Sakakibara K."/>
            <person name="Fujita T."/>
            <person name="Oishi K."/>
            <person name="Shin-I T."/>
            <person name="Kuroki Y."/>
            <person name="Toyoda A."/>
            <person name="Suzuki Y."/>
            <person name="Hashimoto A."/>
            <person name="Yamaguchi K."/>
            <person name="Sugano A."/>
            <person name="Kohara Y."/>
            <person name="Fujiyama A."/>
            <person name="Anterola A."/>
            <person name="Aoki S."/>
            <person name="Ashton N."/>
            <person name="Barbazuk W.B."/>
            <person name="Barker E."/>
            <person name="Bennetzen J."/>
            <person name="Bezanilla M."/>
            <person name="Blankenship R."/>
            <person name="Cho S.H."/>
            <person name="Dutcher S."/>
            <person name="Estelle M."/>
            <person name="Fawcett J.A."/>
            <person name="Gundlach H."/>
            <person name="Hanada K."/>
            <person name="Heyl A."/>
            <person name="Hicks K.A."/>
            <person name="Hugh J."/>
            <person name="Lohr M."/>
            <person name="Mayer K."/>
            <person name="Melkozernov A."/>
            <person name="Murata T."/>
            <person name="Nelson D."/>
            <person name="Pils B."/>
            <person name="Prigge M."/>
            <person name="Reiss B."/>
            <person name="Renner T."/>
            <person name="Rombauts S."/>
            <person name="Rushton P."/>
            <person name="Sanderfoot A."/>
            <person name="Schween G."/>
            <person name="Shiu S.-H."/>
            <person name="Stueber K."/>
            <person name="Theodoulou F.L."/>
            <person name="Tu H."/>
            <person name="Van de Peer Y."/>
            <person name="Verrier P.J."/>
            <person name="Waters E."/>
            <person name="Wood A."/>
            <person name="Yang L."/>
            <person name="Cove D."/>
            <person name="Cuming A."/>
            <person name="Hasebe M."/>
            <person name="Lucas S."/>
            <person name="Mishler D.B."/>
            <person name="Reski R."/>
            <person name="Grigoriev I."/>
            <person name="Quatrano R.S."/>
            <person name="Boore J.L."/>
        </authorList>
    </citation>
    <scope>NUCLEOTIDE SEQUENCE [LARGE SCALE GENOMIC DNA]</scope>
</reference>
<evidence type="ECO:0000313" key="10">
    <source>
        <dbReference type="EMBL" id="PNR46879.1"/>
    </source>
</evidence>
<evidence type="ECO:0000256" key="6">
    <source>
        <dbReference type="ARBA" id="ARBA00022989"/>
    </source>
</evidence>
<feature type="transmembrane region" description="Helical" evidence="8">
    <location>
        <begin position="167"/>
        <end position="189"/>
    </location>
</feature>
<evidence type="ECO:0000256" key="7">
    <source>
        <dbReference type="ARBA" id="ARBA00023136"/>
    </source>
</evidence>
<dbReference type="AlphaFoldDB" id="A0A2K1JZC7"/>
<comment type="subunit">
    <text evidence="3 8">Homodimer and heterodimers.</text>
</comment>
<keyword evidence="4 8" id="KW-1003">Cell membrane</keyword>
<evidence type="ECO:0000256" key="8">
    <source>
        <dbReference type="RuleBase" id="RU361233"/>
    </source>
</evidence>
<dbReference type="OrthoDB" id="1906221at2759"/>
<evidence type="ECO:0000256" key="3">
    <source>
        <dbReference type="ARBA" id="ARBA00011489"/>
    </source>
</evidence>
<comment type="subcellular location">
    <subcellularLocation>
        <location evidence="1 8">Cell membrane</location>
        <topology evidence="1 8">Multi-pass membrane protein</topology>
    </subcellularLocation>
</comment>
<dbReference type="InterPro" id="IPR006459">
    <property type="entry name" value="CASP/CASPL"/>
</dbReference>